<name>A0A6J5SRL7_9CAUD</name>
<gene>
    <name evidence="1" type="ORF">UFOVP1459_29</name>
    <name evidence="2" type="ORF">UFOVP1609_3</name>
</gene>
<organism evidence="2">
    <name type="scientific">uncultured Caudovirales phage</name>
    <dbReference type="NCBI Taxonomy" id="2100421"/>
    <lineage>
        <taxon>Viruses</taxon>
        <taxon>Duplodnaviria</taxon>
        <taxon>Heunggongvirae</taxon>
        <taxon>Uroviricota</taxon>
        <taxon>Caudoviricetes</taxon>
        <taxon>Peduoviridae</taxon>
        <taxon>Maltschvirus</taxon>
        <taxon>Maltschvirus maltsch</taxon>
    </lineage>
</organism>
<proteinExistence type="predicted"/>
<dbReference type="EMBL" id="LR797412">
    <property type="protein sequence ID" value="CAB4214318.1"/>
    <property type="molecule type" value="Genomic_DNA"/>
</dbReference>
<reference evidence="2" key="1">
    <citation type="submission" date="2020-05" db="EMBL/GenBank/DDBJ databases">
        <authorList>
            <person name="Chiriac C."/>
            <person name="Salcher M."/>
            <person name="Ghai R."/>
            <person name="Kavagutti S V."/>
        </authorList>
    </citation>
    <scope>NUCLEOTIDE SEQUENCE</scope>
</reference>
<dbReference type="EMBL" id="LR797459">
    <property type="protein sequence ID" value="CAB4218162.1"/>
    <property type="molecule type" value="Genomic_DNA"/>
</dbReference>
<evidence type="ECO:0000313" key="2">
    <source>
        <dbReference type="EMBL" id="CAB4218162.1"/>
    </source>
</evidence>
<protein>
    <submittedName>
        <fullName evidence="2">Uncharacterized protein</fullName>
    </submittedName>
</protein>
<accession>A0A6J5SRL7</accession>
<sequence length="131" mass="14866">MPVRLRRRRCRLVLGEDKIIALMERGLVKSGSTHDLDDVIQCLREGTMQAIWNDGAVIVTQIGDYPRRRVIDVFLCAGDLDSVMALRPELLDLAKRHGCDYGRAYVRHGLVKPLQAAGWKTVQTVMTFEME</sequence>
<evidence type="ECO:0000313" key="1">
    <source>
        <dbReference type="EMBL" id="CAB4214318.1"/>
    </source>
</evidence>